<organism evidence="1 2">
    <name type="scientific">Fukomys damarensis</name>
    <name type="common">Damaraland mole rat</name>
    <name type="synonym">Cryptomys damarensis</name>
    <dbReference type="NCBI Taxonomy" id="885580"/>
    <lineage>
        <taxon>Eukaryota</taxon>
        <taxon>Metazoa</taxon>
        <taxon>Chordata</taxon>
        <taxon>Craniata</taxon>
        <taxon>Vertebrata</taxon>
        <taxon>Euteleostomi</taxon>
        <taxon>Mammalia</taxon>
        <taxon>Eutheria</taxon>
        <taxon>Euarchontoglires</taxon>
        <taxon>Glires</taxon>
        <taxon>Rodentia</taxon>
        <taxon>Hystricomorpha</taxon>
        <taxon>Bathyergidae</taxon>
        <taxon>Fukomys</taxon>
    </lineage>
</organism>
<name>A0A091CYY7_FUKDA</name>
<accession>A0A091CYY7</accession>
<keyword evidence="2" id="KW-1185">Reference proteome</keyword>
<proteinExistence type="predicted"/>
<reference evidence="1 2" key="1">
    <citation type="submission" date="2013-11" db="EMBL/GenBank/DDBJ databases">
        <title>The Damaraland mole rat (Fukomys damarensis) genome and evolution of African mole rats.</title>
        <authorList>
            <person name="Gladyshev V.N."/>
            <person name="Fang X."/>
        </authorList>
    </citation>
    <scope>NUCLEOTIDE SEQUENCE [LARGE SCALE GENOMIC DNA]</scope>
    <source>
        <tissue evidence="1">Liver</tissue>
    </source>
</reference>
<sequence length="113" mass="12695">MTLASSALYPYRIGSECPLKAGPSSRSIWHIEMLNMCLAAARGTVTPHSISWCHVVVFYLEDMFGETSSHDTKSKPVNKLHRLPILNHGYSMKGLDLKDAGEIIFKWMNEGDR</sequence>
<dbReference type="Proteomes" id="UP000028990">
    <property type="component" value="Unassembled WGS sequence"/>
</dbReference>
<protein>
    <submittedName>
        <fullName evidence="1">Uncharacterized protein</fullName>
    </submittedName>
</protein>
<evidence type="ECO:0000313" key="1">
    <source>
        <dbReference type="EMBL" id="KFO25029.1"/>
    </source>
</evidence>
<evidence type="ECO:0000313" key="2">
    <source>
        <dbReference type="Proteomes" id="UP000028990"/>
    </source>
</evidence>
<dbReference type="AlphaFoldDB" id="A0A091CYY7"/>
<gene>
    <name evidence="1" type="ORF">H920_13574</name>
</gene>
<dbReference type="EMBL" id="KN123439">
    <property type="protein sequence ID" value="KFO25029.1"/>
    <property type="molecule type" value="Genomic_DNA"/>
</dbReference>